<dbReference type="GO" id="GO:0048471">
    <property type="term" value="C:perinuclear region of cytoplasm"/>
    <property type="evidence" value="ECO:0007669"/>
    <property type="project" value="UniProtKB-SubCell"/>
</dbReference>
<dbReference type="GO" id="GO:0016579">
    <property type="term" value="P:protein deubiquitination"/>
    <property type="evidence" value="ECO:0007669"/>
    <property type="project" value="InterPro"/>
</dbReference>
<dbReference type="AlphaFoldDB" id="A0AAF3FL30"/>
<dbReference type="InterPro" id="IPR013083">
    <property type="entry name" value="Znf_RING/FYVE/PHD"/>
</dbReference>
<dbReference type="InterPro" id="IPR001394">
    <property type="entry name" value="Peptidase_C19_UCH"/>
</dbReference>
<dbReference type="Gene3D" id="3.90.70.10">
    <property type="entry name" value="Cysteine proteinases"/>
    <property type="match status" value="1"/>
</dbReference>
<dbReference type="SUPFAM" id="SSF143791">
    <property type="entry name" value="DUSP-like"/>
    <property type="match status" value="2"/>
</dbReference>
<evidence type="ECO:0000256" key="1">
    <source>
        <dbReference type="ARBA" id="ARBA00000707"/>
    </source>
</evidence>
<keyword evidence="9 12" id="KW-0863">Zinc-finger</keyword>
<comment type="similarity">
    <text evidence="4">Belongs to the peptidase C19 family. USP20/USP33 subfamily.</text>
</comment>
<feature type="compositionally biased region" description="Polar residues" evidence="15">
    <location>
        <begin position="291"/>
        <end position="306"/>
    </location>
</feature>
<feature type="domain" description="DUSP" evidence="18">
    <location>
        <begin position="541"/>
        <end position="641"/>
    </location>
</feature>
<feature type="domain" description="UBP-type" evidence="17">
    <location>
        <begin position="19"/>
        <end position="114"/>
    </location>
</feature>
<feature type="coiled-coil region" evidence="14">
    <location>
        <begin position="765"/>
        <end position="804"/>
    </location>
</feature>
<dbReference type="Proteomes" id="UP000887575">
    <property type="component" value="Unassembled WGS sequence"/>
</dbReference>
<dbReference type="Pfam" id="PF06337">
    <property type="entry name" value="DUSP"/>
    <property type="match status" value="2"/>
</dbReference>
<feature type="domain" description="DUSP" evidence="18">
    <location>
        <begin position="661"/>
        <end position="761"/>
    </location>
</feature>
<evidence type="ECO:0000256" key="12">
    <source>
        <dbReference type="PROSITE-ProRule" id="PRU00502"/>
    </source>
</evidence>
<keyword evidence="19" id="KW-1185">Reference proteome</keyword>
<dbReference type="SUPFAM" id="SSF54001">
    <property type="entry name" value="Cysteine proteinases"/>
    <property type="match status" value="1"/>
</dbReference>
<dbReference type="CDD" id="cd02674">
    <property type="entry name" value="Peptidase_C19R"/>
    <property type="match status" value="1"/>
</dbReference>
<dbReference type="Gene3D" id="3.30.40.10">
    <property type="entry name" value="Zinc/RING finger domain, C3HC4 (zinc finger)"/>
    <property type="match status" value="1"/>
</dbReference>
<evidence type="ECO:0000313" key="20">
    <source>
        <dbReference type="WBParaSite" id="MBELARI_LOCUS7594"/>
    </source>
</evidence>
<dbReference type="GO" id="GO:0005813">
    <property type="term" value="C:centrosome"/>
    <property type="evidence" value="ECO:0007669"/>
    <property type="project" value="UniProtKB-SubCell"/>
</dbReference>
<dbReference type="GO" id="GO:0006897">
    <property type="term" value="P:endocytosis"/>
    <property type="evidence" value="ECO:0007669"/>
    <property type="project" value="UniProtKB-KW"/>
</dbReference>
<comment type="catalytic activity">
    <reaction evidence="1 13">
        <text>Thiol-dependent hydrolysis of ester, thioester, amide, peptide and isopeptide bonds formed by the C-terminal Gly of ubiquitin (a 76-residue protein attached to proteins as an intracellular targeting signal).</text>
        <dbReference type="EC" id="3.4.19.12"/>
    </reaction>
</comment>
<dbReference type="InterPro" id="IPR038765">
    <property type="entry name" value="Papain-like_cys_pep_sf"/>
</dbReference>
<name>A0AAF3FL30_9BILA</name>
<dbReference type="Pfam" id="PF02148">
    <property type="entry name" value="zf-UBP"/>
    <property type="match status" value="1"/>
</dbReference>
<protein>
    <recommendedName>
        <fullName evidence="13">Ubiquitin carboxyl-terminal hydrolase</fullName>
        <ecNumber evidence="13">3.4.19.12</ecNumber>
    </recommendedName>
</protein>
<evidence type="ECO:0000259" key="17">
    <source>
        <dbReference type="PROSITE" id="PS50271"/>
    </source>
</evidence>
<dbReference type="PROSITE" id="PS00973">
    <property type="entry name" value="USP_2"/>
    <property type="match status" value="1"/>
</dbReference>
<dbReference type="InterPro" id="IPR035927">
    <property type="entry name" value="DUSP-like_sf"/>
</dbReference>
<keyword evidence="13" id="KW-0788">Thiol protease</keyword>
<evidence type="ECO:0000256" key="2">
    <source>
        <dbReference type="ARBA" id="ARBA00004300"/>
    </source>
</evidence>
<evidence type="ECO:0000256" key="14">
    <source>
        <dbReference type="SAM" id="Coils"/>
    </source>
</evidence>
<dbReference type="SMART" id="SM00695">
    <property type="entry name" value="DUSP"/>
    <property type="match status" value="2"/>
</dbReference>
<dbReference type="InterPro" id="IPR028889">
    <property type="entry name" value="USP"/>
</dbReference>
<comment type="subcellular location">
    <subcellularLocation>
        <location evidence="2">Cytoplasm</location>
        <location evidence="2">Cytoskeleton</location>
        <location evidence="2">Microtubule organizing center</location>
        <location evidence="2">Centrosome</location>
    </subcellularLocation>
    <subcellularLocation>
        <location evidence="3">Cytoplasm</location>
        <location evidence="3">Perinuclear region</location>
    </subcellularLocation>
</comment>
<evidence type="ECO:0000256" key="15">
    <source>
        <dbReference type="SAM" id="MobiDB-lite"/>
    </source>
</evidence>
<keyword evidence="7" id="KW-0479">Metal-binding</keyword>
<dbReference type="WBParaSite" id="MBELARI_LOCUS7594">
    <property type="protein sequence ID" value="MBELARI_LOCUS7594"/>
    <property type="gene ID" value="MBELARI_LOCUS7594"/>
</dbReference>
<evidence type="ECO:0000256" key="3">
    <source>
        <dbReference type="ARBA" id="ARBA00004556"/>
    </source>
</evidence>
<dbReference type="GO" id="GO:0008270">
    <property type="term" value="F:zinc ion binding"/>
    <property type="evidence" value="ECO:0007669"/>
    <property type="project" value="UniProtKB-KW"/>
</dbReference>
<evidence type="ECO:0000313" key="19">
    <source>
        <dbReference type="Proteomes" id="UP000887575"/>
    </source>
</evidence>
<dbReference type="Gene3D" id="3.30.2230.10">
    <property type="entry name" value="DUSP-like"/>
    <property type="match status" value="2"/>
</dbReference>
<dbReference type="SMART" id="SM00290">
    <property type="entry name" value="ZnF_UBP"/>
    <property type="match status" value="1"/>
</dbReference>
<evidence type="ECO:0000256" key="8">
    <source>
        <dbReference type="ARBA" id="ARBA00022737"/>
    </source>
</evidence>
<evidence type="ECO:0000256" key="7">
    <source>
        <dbReference type="ARBA" id="ARBA00022723"/>
    </source>
</evidence>
<keyword evidence="14" id="KW-0175">Coiled coil</keyword>
<dbReference type="EC" id="3.4.19.12" evidence="13"/>
<evidence type="ECO:0000256" key="6">
    <source>
        <dbReference type="ARBA" id="ARBA00022583"/>
    </source>
</evidence>
<dbReference type="InterPro" id="IPR006615">
    <property type="entry name" value="Pept_C19_DUSP"/>
</dbReference>
<organism evidence="19 20">
    <name type="scientific">Mesorhabditis belari</name>
    <dbReference type="NCBI Taxonomy" id="2138241"/>
    <lineage>
        <taxon>Eukaryota</taxon>
        <taxon>Metazoa</taxon>
        <taxon>Ecdysozoa</taxon>
        <taxon>Nematoda</taxon>
        <taxon>Chromadorea</taxon>
        <taxon>Rhabditida</taxon>
        <taxon>Rhabditina</taxon>
        <taxon>Rhabditomorpha</taxon>
        <taxon>Rhabditoidea</taxon>
        <taxon>Rhabditidae</taxon>
        <taxon>Mesorhabditinae</taxon>
        <taxon>Mesorhabditis</taxon>
    </lineage>
</organism>
<keyword evidence="13" id="KW-0833">Ubl conjugation pathway</keyword>
<keyword evidence="11" id="KW-0206">Cytoskeleton</keyword>
<dbReference type="PROSITE" id="PS51283">
    <property type="entry name" value="DUSP"/>
    <property type="match status" value="2"/>
</dbReference>
<evidence type="ECO:0000256" key="10">
    <source>
        <dbReference type="ARBA" id="ARBA00022833"/>
    </source>
</evidence>
<dbReference type="GO" id="GO:0006508">
    <property type="term" value="P:proteolysis"/>
    <property type="evidence" value="ECO:0007669"/>
    <property type="project" value="UniProtKB-KW"/>
</dbReference>
<dbReference type="PANTHER" id="PTHR21646">
    <property type="entry name" value="UBIQUITIN CARBOXYL-TERMINAL HYDROLASE"/>
    <property type="match status" value="1"/>
</dbReference>
<proteinExistence type="inferred from homology"/>
<feature type="region of interest" description="Disordered" evidence="15">
    <location>
        <begin position="273"/>
        <end position="308"/>
    </location>
</feature>
<dbReference type="PANTHER" id="PTHR21646:SF86">
    <property type="entry name" value="UBIQUITIN CARBOXYL-TERMINAL HYDROLASE"/>
    <property type="match status" value="1"/>
</dbReference>
<dbReference type="InterPro" id="IPR050185">
    <property type="entry name" value="Ub_carboxyl-term_hydrolase"/>
</dbReference>
<keyword evidence="10" id="KW-0862">Zinc</keyword>
<accession>A0AAF3FL30</accession>
<evidence type="ECO:0000256" key="13">
    <source>
        <dbReference type="RuleBase" id="RU366025"/>
    </source>
</evidence>
<evidence type="ECO:0000259" key="18">
    <source>
        <dbReference type="PROSITE" id="PS51283"/>
    </source>
</evidence>
<keyword evidence="8" id="KW-0677">Repeat</keyword>
<keyword evidence="6" id="KW-0254">Endocytosis</keyword>
<evidence type="ECO:0000256" key="4">
    <source>
        <dbReference type="ARBA" id="ARBA00008269"/>
    </source>
</evidence>
<feature type="domain" description="USP" evidence="16">
    <location>
        <begin position="155"/>
        <end position="542"/>
    </location>
</feature>
<dbReference type="InterPro" id="IPR001607">
    <property type="entry name" value="Znf_UBP"/>
</dbReference>
<dbReference type="GO" id="GO:0004843">
    <property type="term" value="F:cysteine-type deubiquitinase activity"/>
    <property type="evidence" value="ECO:0007669"/>
    <property type="project" value="UniProtKB-UniRule"/>
</dbReference>
<keyword evidence="13" id="KW-0378">Hydrolase</keyword>
<reference evidence="20" key="1">
    <citation type="submission" date="2024-02" db="UniProtKB">
        <authorList>
            <consortium name="WormBaseParasite"/>
        </authorList>
    </citation>
    <scope>IDENTIFICATION</scope>
</reference>
<evidence type="ECO:0000256" key="11">
    <source>
        <dbReference type="ARBA" id="ARBA00023212"/>
    </source>
</evidence>
<dbReference type="PROSITE" id="PS00972">
    <property type="entry name" value="USP_1"/>
    <property type="match status" value="1"/>
</dbReference>
<evidence type="ECO:0000259" key="16">
    <source>
        <dbReference type="PROSITE" id="PS50235"/>
    </source>
</evidence>
<keyword evidence="5" id="KW-0963">Cytoplasm</keyword>
<keyword evidence="13" id="KW-0645">Protease</keyword>
<dbReference type="InterPro" id="IPR018200">
    <property type="entry name" value="USP_CS"/>
</dbReference>
<dbReference type="Pfam" id="PF00443">
    <property type="entry name" value="UCH"/>
    <property type="match status" value="1"/>
</dbReference>
<evidence type="ECO:0000256" key="9">
    <source>
        <dbReference type="ARBA" id="ARBA00022771"/>
    </source>
</evidence>
<sequence length="804" mass="92035">MLLRSGNAKLLSKNNKKMSSCPHQRVANFGKSSTLRCSSEDCTSQGVWQCGTCQENFCGVRGKSHCLLHHKNTNHPIFKNIKNDRLWCHDCDKEIPRLLKKTTSNQITQRKSRGAALARLTRSRGRPLEECALESRPIAKSNDDFFDSICPRGLTGLLNLGNTCYFNAALQALSNCSPFASFFRYKANLRPWSTRQPIVSNAMAQIIQKLWAEQREPSIAPTVLLMRIREEFPQFRGWAQQDAQELIRCLLELLHRELGQPIFSYENQLANDEWLPNEDGNGDSGLSSDSEQSGVGDQQASTSRSRSVNERPIGFRSIVSEVFDGKLESSVRCLTCNNLSTTTETFQDLSLPIPSMEQLEKMAQESSTLGSSTSIVSKLMNWARWWLSWVVPQSISLEDCLDAFFTPDKLVGDDMYSCEKCKKLRNGVKTCLMSQLPEVLCIHLKRFRHDNFSSSKIWTRVDFPLFGLDASRWMADVRGEANYELCGLVTHEGSGADSGHYIAYCRNEIDSNWYEFDDSTVTKVDAAYVMTKEAYVLFYQRSISPNREAVRDEAFTMLHPTRNEPKYKMTHFISTDWLERVGSFASPGPITNHTLLCRHGHISPRRAQAIPHLVTRVTSSLWQLLHNEYGGGPELTSLHYCMLCERRQQRFEARKKREWEEFRKREISVIELEALDQGLTFSSHLPQNLISTSWFNNWMKFTNDPSQEPPNEINNECLLEAFDAGRRLRRRPAATQISRECYVYLQKIYGGGPEVFLLDGAQPGKDILEEWIQSAEDKLAESKEKFFEQAKERIDEEMKTEKEE</sequence>
<evidence type="ECO:0000256" key="5">
    <source>
        <dbReference type="ARBA" id="ARBA00022490"/>
    </source>
</evidence>
<dbReference type="PROSITE" id="PS50235">
    <property type="entry name" value="USP_3"/>
    <property type="match status" value="1"/>
</dbReference>
<dbReference type="PROSITE" id="PS50271">
    <property type="entry name" value="ZF_UBP"/>
    <property type="match status" value="1"/>
</dbReference>
<dbReference type="SUPFAM" id="SSF57850">
    <property type="entry name" value="RING/U-box"/>
    <property type="match status" value="1"/>
</dbReference>